<protein>
    <submittedName>
        <fullName evidence="1">Uncharacterized protein</fullName>
    </submittedName>
</protein>
<proteinExistence type="predicted"/>
<dbReference type="InParanoid" id="B9TIY1"/>
<gene>
    <name evidence="1" type="ORF">RCOM_2033130</name>
</gene>
<name>B9TIY1_RICCO</name>
<dbReference type="Proteomes" id="UP000008311">
    <property type="component" value="Unassembled WGS sequence"/>
</dbReference>
<keyword evidence="2" id="KW-1185">Reference proteome</keyword>
<organism evidence="1 2">
    <name type="scientific">Ricinus communis</name>
    <name type="common">Castor bean</name>
    <dbReference type="NCBI Taxonomy" id="3988"/>
    <lineage>
        <taxon>Eukaryota</taxon>
        <taxon>Viridiplantae</taxon>
        <taxon>Streptophyta</taxon>
        <taxon>Embryophyta</taxon>
        <taxon>Tracheophyta</taxon>
        <taxon>Spermatophyta</taxon>
        <taxon>Magnoliopsida</taxon>
        <taxon>eudicotyledons</taxon>
        <taxon>Gunneridae</taxon>
        <taxon>Pentapetalae</taxon>
        <taxon>rosids</taxon>
        <taxon>fabids</taxon>
        <taxon>Malpighiales</taxon>
        <taxon>Euphorbiaceae</taxon>
        <taxon>Acalyphoideae</taxon>
        <taxon>Acalypheae</taxon>
        <taxon>Ricinus</taxon>
    </lineage>
</organism>
<reference evidence="2" key="1">
    <citation type="journal article" date="2010" name="Nat. Biotechnol.">
        <title>Draft genome sequence of the oilseed species Ricinus communis.</title>
        <authorList>
            <person name="Chan A.P."/>
            <person name="Crabtree J."/>
            <person name="Zhao Q."/>
            <person name="Lorenzi H."/>
            <person name="Orvis J."/>
            <person name="Puiu D."/>
            <person name="Melake-Berhan A."/>
            <person name="Jones K.M."/>
            <person name="Redman J."/>
            <person name="Chen G."/>
            <person name="Cahoon E.B."/>
            <person name="Gedil M."/>
            <person name="Stanke M."/>
            <person name="Haas B.J."/>
            <person name="Wortman J.R."/>
            <person name="Fraser-Liggett C.M."/>
            <person name="Ravel J."/>
            <person name="Rabinowicz P.D."/>
        </authorList>
    </citation>
    <scope>NUCLEOTIDE SEQUENCE [LARGE SCALE GENOMIC DNA]</scope>
    <source>
        <strain evidence="2">cv. Hale</strain>
    </source>
</reference>
<dbReference type="EMBL" id="EQ983151">
    <property type="protein sequence ID" value="EEF24184.1"/>
    <property type="molecule type" value="Genomic_DNA"/>
</dbReference>
<dbReference type="AlphaFoldDB" id="B9TIY1"/>
<evidence type="ECO:0000313" key="1">
    <source>
        <dbReference type="EMBL" id="EEF24184.1"/>
    </source>
</evidence>
<evidence type="ECO:0000313" key="2">
    <source>
        <dbReference type="Proteomes" id="UP000008311"/>
    </source>
</evidence>
<accession>B9TIY1</accession>
<sequence length="296" mass="31360">MVDVDRGAVARDRQRYVIVHVAGKDHVTPLAVRIRQGDGGTVVVHQRRAIGAHADAVVSRAIAVAIHGDLGAFRRRGGPDKGRGTVVHDSGPAVQRPVAVLRLAVRIGGRFHQVLASFGFCRLRNADPEIAAAVPAVPAIPDAVGVEPGEIGRALRDVDATAILVVIERLPVVQSGPAAICPRHGFINNGRVAGFVGMRSGRDPWDLQARHVGAKQFGGVEDAVIQEFIGADRIGLGGRRTGHGVDLGALCHHQPRQDAGIGDVAAAMRLVAAHFDVLHRGRHVFAGQVVFRHEAE</sequence>